<reference evidence="1 2" key="1">
    <citation type="submission" date="2017-11" db="EMBL/GenBank/DDBJ databases">
        <title>Genome sequence of Entomoplasma melaleucae M1 (ATCC 49191).</title>
        <authorList>
            <person name="Lo W.-S."/>
            <person name="Gasparich G.E."/>
            <person name="Kuo C.-H."/>
        </authorList>
    </citation>
    <scope>NUCLEOTIDE SEQUENCE [LARGE SCALE GENOMIC DNA]</scope>
    <source>
        <strain evidence="1 2">M1</strain>
    </source>
</reference>
<protein>
    <submittedName>
        <fullName evidence="1">Uncharacterized protein</fullName>
    </submittedName>
</protein>
<proteinExistence type="predicted"/>
<dbReference type="KEGG" id="eml:EMELA_v1c06020"/>
<dbReference type="AlphaFoldDB" id="A0A2K8NWC4"/>
<evidence type="ECO:0000313" key="1">
    <source>
        <dbReference type="EMBL" id="ATZ18119.1"/>
    </source>
</evidence>
<gene>
    <name evidence="1" type="ORF">EMELA_v1c06020</name>
</gene>
<accession>A0A2K8NWC4</accession>
<dbReference type="Proteomes" id="UP000231896">
    <property type="component" value="Chromosome"/>
</dbReference>
<name>A0A2K8NWC4_9MOLU</name>
<keyword evidence="2" id="KW-1185">Reference proteome</keyword>
<dbReference type="EMBL" id="CP024964">
    <property type="protein sequence ID" value="ATZ18119.1"/>
    <property type="molecule type" value="Genomic_DNA"/>
</dbReference>
<sequence>MKYLLWVLTTLTVGQGPFGILEASDFSNLRNKGSSTKQF</sequence>
<evidence type="ECO:0000313" key="2">
    <source>
        <dbReference type="Proteomes" id="UP000231896"/>
    </source>
</evidence>
<organism evidence="1 2">
    <name type="scientific">Mesoplasma melaleucae</name>
    <dbReference type="NCBI Taxonomy" id="81459"/>
    <lineage>
        <taxon>Bacteria</taxon>
        <taxon>Bacillati</taxon>
        <taxon>Mycoplasmatota</taxon>
        <taxon>Mollicutes</taxon>
        <taxon>Entomoplasmatales</taxon>
        <taxon>Entomoplasmataceae</taxon>
        <taxon>Mesoplasma</taxon>
    </lineage>
</organism>